<dbReference type="InterPro" id="IPR003029">
    <property type="entry name" value="S1_domain"/>
</dbReference>
<dbReference type="SUPFAM" id="SSF53098">
    <property type="entry name" value="Ribonuclease H-like"/>
    <property type="match status" value="1"/>
</dbReference>
<dbReference type="SUPFAM" id="SSF158832">
    <property type="entry name" value="Tex N-terminal region-like"/>
    <property type="match status" value="1"/>
</dbReference>
<keyword evidence="2" id="KW-0614">Plasmid</keyword>
<dbReference type="Pfam" id="PF09371">
    <property type="entry name" value="Tex_N"/>
    <property type="match status" value="1"/>
</dbReference>
<dbReference type="InterPro" id="IPR010994">
    <property type="entry name" value="RuvA_2-like"/>
</dbReference>
<protein>
    <submittedName>
        <fullName evidence="2">RNA (S1 domain)-binding protein</fullName>
    </submittedName>
</protein>
<dbReference type="Pfam" id="PF12836">
    <property type="entry name" value="HHH_3"/>
    <property type="match status" value="1"/>
</dbReference>
<evidence type="ECO:0000313" key="3">
    <source>
        <dbReference type="Proteomes" id="UP000289506"/>
    </source>
</evidence>
<dbReference type="SMART" id="SM00732">
    <property type="entry name" value="YqgFc"/>
    <property type="match status" value="1"/>
</dbReference>
<reference evidence="2 3" key="1">
    <citation type="submission" date="2019-01" db="EMBL/GenBank/DDBJ databases">
        <authorList>
            <consortium name="Pathogen Informatics"/>
        </authorList>
    </citation>
    <scope>NUCLEOTIDE SEQUENCE [LARGE SCALE GENOMIC DNA]</scope>
    <source>
        <strain evidence="2 3">NCTC10142</strain>
        <plasmid evidence="3">13</plasmid>
    </source>
</reference>
<dbReference type="RefSeq" id="WP_223216321.1">
    <property type="nucleotide sequence ID" value="NZ_LR214986.1"/>
</dbReference>
<dbReference type="InterPro" id="IPR018974">
    <property type="entry name" value="Tex-like_N"/>
</dbReference>
<dbReference type="AlphaFoldDB" id="A0A449AIV3"/>
<dbReference type="InterPro" id="IPR041692">
    <property type="entry name" value="HHH_9"/>
</dbReference>
<dbReference type="Pfam" id="PF00575">
    <property type="entry name" value="S1"/>
    <property type="match status" value="1"/>
</dbReference>
<dbReference type="Gene3D" id="3.30.420.140">
    <property type="entry name" value="YqgF/RNase H-like domain"/>
    <property type="match status" value="1"/>
</dbReference>
<evidence type="ECO:0000313" key="2">
    <source>
        <dbReference type="EMBL" id="VEU64909.1"/>
    </source>
</evidence>
<dbReference type="EMBL" id="LR214986">
    <property type="protein sequence ID" value="VEU64909.1"/>
    <property type="molecule type" value="Genomic_DNA"/>
</dbReference>
<dbReference type="SUPFAM" id="SSF47781">
    <property type="entry name" value="RuvA domain 2-like"/>
    <property type="match status" value="2"/>
</dbReference>
<evidence type="ECO:0000259" key="1">
    <source>
        <dbReference type="PROSITE" id="PS50126"/>
    </source>
</evidence>
<gene>
    <name evidence="2" type="primary">yhgF</name>
    <name evidence="2" type="ORF">NCTC10142_00676</name>
</gene>
<dbReference type="InterPro" id="IPR050437">
    <property type="entry name" value="Ribos_protein_bS1-like"/>
</dbReference>
<dbReference type="Pfam" id="PF17674">
    <property type="entry name" value="HHH_9"/>
    <property type="match status" value="1"/>
</dbReference>
<dbReference type="Proteomes" id="UP000289506">
    <property type="component" value="Plasmid 13"/>
</dbReference>
<dbReference type="InterPro" id="IPR032639">
    <property type="entry name" value="Tex_YqgF"/>
</dbReference>
<dbReference type="Gene3D" id="1.10.150.310">
    <property type="entry name" value="Tex RuvX-like domain-like"/>
    <property type="match status" value="1"/>
</dbReference>
<dbReference type="Pfam" id="PF22706">
    <property type="entry name" value="Tex_central_region"/>
    <property type="match status" value="1"/>
</dbReference>
<dbReference type="Gene3D" id="1.10.3500.10">
    <property type="entry name" value="Tex N-terminal region-like"/>
    <property type="match status" value="1"/>
</dbReference>
<dbReference type="InterPro" id="IPR006641">
    <property type="entry name" value="YqgF/RNaseH-like_dom"/>
</dbReference>
<dbReference type="GO" id="GO:0003729">
    <property type="term" value="F:mRNA binding"/>
    <property type="evidence" value="ECO:0007669"/>
    <property type="project" value="TreeGrafter"/>
</dbReference>
<dbReference type="InterPro" id="IPR023319">
    <property type="entry name" value="Tex-like_HTH_dom_sf"/>
</dbReference>
<dbReference type="SMART" id="SM00316">
    <property type="entry name" value="S1"/>
    <property type="match status" value="1"/>
</dbReference>
<dbReference type="GO" id="GO:0006139">
    <property type="term" value="P:nucleobase-containing compound metabolic process"/>
    <property type="evidence" value="ECO:0007669"/>
    <property type="project" value="InterPro"/>
</dbReference>
<dbReference type="FunFam" id="3.30.420.140:FF:000001">
    <property type="entry name" value="RNA-binding transcriptional accessory protein"/>
    <property type="match status" value="1"/>
</dbReference>
<dbReference type="PANTHER" id="PTHR10724:SF10">
    <property type="entry name" value="S1 RNA-BINDING DOMAIN-CONTAINING PROTEIN 1"/>
    <property type="match status" value="1"/>
</dbReference>
<proteinExistence type="predicted"/>
<geneLocation type="plasmid" evidence="2 3">
    <name>13</name>
</geneLocation>
<name>A0A449AIV3_9BACT</name>
<dbReference type="PROSITE" id="PS50126">
    <property type="entry name" value="S1"/>
    <property type="match status" value="1"/>
</dbReference>
<dbReference type="GO" id="GO:0006412">
    <property type="term" value="P:translation"/>
    <property type="evidence" value="ECO:0007669"/>
    <property type="project" value="TreeGrafter"/>
</dbReference>
<dbReference type="GO" id="GO:0003735">
    <property type="term" value="F:structural constituent of ribosome"/>
    <property type="evidence" value="ECO:0007669"/>
    <property type="project" value="TreeGrafter"/>
</dbReference>
<dbReference type="InterPro" id="IPR055179">
    <property type="entry name" value="Tex-like_central_region"/>
</dbReference>
<dbReference type="InterPro" id="IPR037027">
    <property type="entry name" value="YqgF/RNaseH-like_dom_sf"/>
</dbReference>
<dbReference type="Gene3D" id="2.40.50.140">
    <property type="entry name" value="Nucleic acid-binding proteins"/>
    <property type="match status" value="1"/>
</dbReference>
<accession>A0A449AIV3</accession>
<dbReference type="InterPro" id="IPR023323">
    <property type="entry name" value="Tex-like_dom_sf"/>
</dbReference>
<dbReference type="FunFam" id="1.10.10.650:FF:000001">
    <property type="entry name" value="S1 RNA-binding domain 1"/>
    <property type="match status" value="1"/>
</dbReference>
<feature type="domain" description="S1 motif" evidence="1">
    <location>
        <begin position="646"/>
        <end position="716"/>
    </location>
</feature>
<dbReference type="Gene3D" id="1.10.10.650">
    <property type="entry name" value="RuvA domain 2-like"/>
    <property type="match status" value="1"/>
</dbReference>
<dbReference type="Pfam" id="PF16921">
    <property type="entry name" value="Tex_YqgF"/>
    <property type="match status" value="1"/>
</dbReference>
<sequence length="716" mass="81895">MFEKKININIEAIKKTSNELDISVGQVKTVLNMLYEGDTVPFIARYRQNETYGLNEEQIYQIDKLFKYYEELEKRKNVIIETLKEKGLLTDELLKKINATKIKSELEAIYEPFKVGKITKATEAIKLGLEPLAKLIFNNKNPKFDINKEAQKFLTDKVTSIEVAIQQANYIIAQWISQDIEIREEIKKRILLQGLIYTKVKKTAKDEKAKFRNYYDYKIPIKYIKNHNVLAINRAVELEVVSLGFEYKFENFVSFILYKIDRKKINENNFKAPIIDALKRLILPSVEREIFNDLFARAEKSAIEIFSNSVEKLLNSPAIDNVNILAIDPGFKNGCKLAVLNKNGDVLEIGKIFPHEPLLCVSDANKYTLNLIKKHNIDIIVIGNGTASRETEYFISNLIKSKNLNNVKYTIVSEVGASVYSASKVALEEFPDLSVEEKSAINIGRKFLDPLNEYVKIDPKSIGVGQYQHDVNQKELQNYLTFKVQKVVNEIGVDINTATKSILTYVSGLSEKLAEKIVQYRRENGDFKDRKDIKNVKGLGAKTYEQAIGFLRIFNTSKYLDKTFIHPDSYELALKVINDYKLQPSDQGIDVSFLDANELVSKYNSNIYDINLILNALSKPVKRIKKDKSGFILKSSVTNFNDLKVGLNVVGTIENITDFGLFVYIGMKENLFIHINNLNIDLKLKSQFDEFFPGQTIEAIITEIDVERHRLSGKIA</sequence>
<organism evidence="2 3">
    <name type="scientific">Mycoplasmopsis cynos</name>
    <dbReference type="NCBI Taxonomy" id="171284"/>
    <lineage>
        <taxon>Bacteria</taxon>
        <taxon>Bacillati</taxon>
        <taxon>Mycoplasmatota</taxon>
        <taxon>Mycoplasmoidales</taxon>
        <taxon>Metamycoplasmataceae</taxon>
        <taxon>Mycoplasmopsis</taxon>
    </lineage>
</organism>
<dbReference type="SUPFAM" id="SSF50249">
    <property type="entry name" value="Nucleic acid-binding proteins"/>
    <property type="match status" value="1"/>
</dbReference>
<dbReference type="InterPro" id="IPR012337">
    <property type="entry name" value="RNaseH-like_sf"/>
</dbReference>
<dbReference type="PANTHER" id="PTHR10724">
    <property type="entry name" value="30S RIBOSOMAL PROTEIN S1"/>
    <property type="match status" value="1"/>
</dbReference>
<dbReference type="InterPro" id="IPR012340">
    <property type="entry name" value="NA-bd_OB-fold"/>
</dbReference>